<dbReference type="EMBL" id="BSTJ01000012">
    <property type="protein sequence ID" value="GLY79834.1"/>
    <property type="molecule type" value="Genomic_DNA"/>
</dbReference>
<reference evidence="8" key="1">
    <citation type="submission" date="2023-03" db="EMBL/GenBank/DDBJ databases">
        <title>Actinoallomurus iriomotensis NBRC 103681.</title>
        <authorList>
            <person name="Ichikawa N."/>
            <person name="Sato H."/>
            <person name="Tonouchi N."/>
        </authorList>
    </citation>
    <scope>NUCLEOTIDE SEQUENCE</scope>
    <source>
        <strain evidence="8">NBRC 103681</strain>
    </source>
</reference>
<feature type="transmembrane region" description="Helical" evidence="6">
    <location>
        <begin position="108"/>
        <end position="127"/>
    </location>
</feature>
<name>A0A9W6RQ65_9ACTN</name>
<evidence type="ECO:0000256" key="2">
    <source>
        <dbReference type="ARBA" id="ARBA00022475"/>
    </source>
</evidence>
<sequence length="171" mass="18292">MIRRAGARVIDAGLLGIVGFALILPFMVAAVGLDEPGSRGKDSSVWSGPALFGWVLVVGILPFAYEAVQLALWGQTLGKRIMSLRVLAESGEPVRPAQAVGRAAANNVLYLFGCGVGTLMAYLWAIWDEPLHQALHDRLAGTVVVDDREYAPGVDPLTGTMVIDRERRPGV</sequence>
<feature type="transmembrane region" description="Helical" evidence="6">
    <location>
        <begin position="12"/>
        <end position="31"/>
    </location>
</feature>
<comment type="subcellular location">
    <subcellularLocation>
        <location evidence="1">Cell membrane</location>
        <topology evidence="1">Multi-pass membrane protein</topology>
    </subcellularLocation>
</comment>
<keyword evidence="4 6" id="KW-1133">Transmembrane helix</keyword>
<evidence type="ECO:0000256" key="1">
    <source>
        <dbReference type="ARBA" id="ARBA00004651"/>
    </source>
</evidence>
<dbReference type="PANTHER" id="PTHR36115">
    <property type="entry name" value="PROLINE-RICH ANTIGEN HOMOLOG-RELATED"/>
    <property type="match status" value="1"/>
</dbReference>
<protein>
    <submittedName>
        <fullName evidence="8">RDD family protein</fullName>
    </submittedName>
</protein>
<proteinExistence type="predicted"/>
<dbReference type="Pfam" id="PF06271">
    <property type="entry name" value="RDD"/>
    <property type="match status" value="1"/>
</dbReference>
<evidence type="ECO:0000256" key="4">
    <source>
        <dbReference type="ARBA" id="ARBA00022989"/>
    </source>
</evidence>
<evidence type="ECO:0000313" key="8">
    <source>
        <dbReference type="EMBL" id="GLY79834.1"/>
    </source>
</evidence>
<feature type="domain" description="RDD" evidence="7">
    <location>
        <begin position="2"/>
        <end position="141"/>
    </location>
</feature>
<dbReference type="InterPro" id="IPR051791">
    <property type="entry name" value="Pra-immunoreactive"/>
</dbReference>
<keyword evidence="5 6" id="KW-0472">Membrane</keyword>
<comment type="caution">
    <text evidence="8">The sequence shown here is derived from an EMBL/GenBank/DDBJ whole genome shotgun (WGS) entry which is preliminary data.</text>
</comment>
<dbReference type="AlphaFoldDB" id="A0A9W6RQ65"/>
<organism evidence="8 9">
    <name type="scientific">Actinoallomurus iriomotensis</name>
    <dbReference type="NCBI Taxonomy" id="478107"/>
    <lineage>
        <taxon>Bacteria</taxon>
        <taxon>Bacillati</taxon>
        <taxon>Actinomycetota</taxon>
        <taxon>Actinomycetes</taxon>
        <taxon>Streptosporangiales</taxon>
        <taxon>Thermomonosporaceae</taxon>
        <taxon>Actinoallomurus</taxon>
    </lineage>
</organism>
<evidence type="ECO:0000313" key="9">
    <source>
        <dbReference type="Proteomes" id="UP001165135"/>
    </source>
</evidence>
<evidence type="ECO:0000256" key="5">
    <source>
        <dbReference type="ARBA" id="ARBA00023136"/>
    </source>
</evidence>
<evidence type="ECO:0000256" key="6">
    <source>
        <dbReference type="SAM" id="Phobius"/>
    </source>
</evidence>
<dbReference type="Proteomes" id="UP001165135">
    <property type="component" value="Unassembled WGS sequence"/>
</dbReference>
<evidence type="ECO:0000256" key="3">
    <source>
        <dbReference type="ARBA" id="ARBA00022692"/>
    </source>
</evidence>
<dbReference type="InterPro" id="IPR010432">
    <property type="entry name" value="RDD"/>
</dbReference>
<dbReference type="GO" id="GO:0005886">
    <property type="term" value="C:plasma membrane"/>
    <property type="evidence" value="ECO:0007669"/>
    <property type="project" value="UniProtKB-SubCell"/>
</dbReference>
<keyword evidence="3 6" id="KW-0812">Transmembrane</keyword>
<evidence type="ECO:0000259" key="7">
    <source>
        <dbReference type="Pfam" id="PF06271"/>
    </source>
</evidence>
<keyword evidence="2" id="KW-1003">Cell membrane</keyword>
<gene>
    <name evidence="8" type="ORF">Airi01_081010</name>
</gene>
<feature type="transmembrane region" description="Helical" evidence="6">
    <location>
        <begin position="51"/>
        <end position="73"/>
    </location>
</feature>
<accession>A0A9W6RQ65</accession>